<evidence type="ECO:0000313" key="3">
    <source>
        <dbReference type="Proteomes" id="UP000789405"/>
    </source>
</evidence>
<feature type="compositionally biased region" description="Basic and acidic residues" evidence="1">
    <location>
        <begin position="1"/>
        <end position="20"/>
    </location>
</feature>
<evidence type="ECO:0000313" key="2">
    <source>
        <dbReference type="EMBL" id="CAG8801075.1"/>
    </source>
</evidence>
<comment type="caution">
    <text evidence="2">The sequence shown here is derived from an EMBL/GenBank/DDBJ whole genome shotgun (WGS) entry which is preliminary data.</text>
</comment>
<protein>
    <submittedName>
        <fullName evidence="2">24628_t:CDS:1</fullName>
    </submittedName>
</protein>
<sequence length="44" mass="5062">ILIKLSRDLLDKPQKHDRSTSPKRGIKKLMIDKICGLVKELSVF</sequence>
<dbReference type="EMBL" id="CAJVPY010035459">
    <property type="protein sequence ID" value="CAG8801075.1"/>
    <property type="molecule type" value="Genomic_DNA"/>
</dbReference>
<proteinExistence type="predicted"/>
<accession>A0A9N9JWS6</accession>
<organism evidence="2 3">
    <name type="scientific">Dentiscutata erythropus</name>
    <dbReference type="NCBI Taxonomy" id="1348616"/>
    <lineage>
        <taxon>Eukaryota</taxon>
        <taxon>Fungi</taxon>
        <taxon>Fungi incertae sedis</taxon>
        <taxon>Mucoromycota</taxon>
        <taxon>Glomeromycotina</taxon>
        <taxon>Glomeromycetes</taxon>
        <taxon>Diversisporales</taxon>
        <taxon>Gigasporaceae</taxon>
        <taxon>Dentiscutata</taxon>
    </lineage>
</organism>
<keyword evidence="3" id="KW-1185">Reference proteome</keyword>
<feature type="region of interest" description="Disordered" evidence="1">
    <location>
        <begin position="1"/>
        <end position="24"/>
    </location>
</feature>
<reference evidence="2" key="1">
    <citation type="submission" date="2021-06" db="EMBL/GenBank/DDBJ databases">
        <authorList>
            <person name="Kallberg Y."/>
            <person name="Tangrot J."/>
            <person name="Rosling A."/>
        </authorList>
    </citation>
    <scope>NUCLEOTIDE SEQUENCE</scope>
    <source>
        <strain evidence="2">MA453B</strain>
    </source>
</reference>
<dbReference type="Proteomes" id="UP000789405">
    <property type="component" value="Unassembled WGS sequence"/>
</dbReference>
<evidence type="ECO:0000256" key="1">
    <source>
        <dbReference type="SAM" id="MobiDB-lite"/>
    </source>
</evidence>
<gene>
    <name evidence="2" type="ORF">DERYTH_LOCUS23379</name>
</gene>
<feature type="non-terminal residue" evidence="2">
    <location>
        <position position="1"/>
    </location>
</feature>
<name>A0A9N9JWS6_9GLOM</name>
<dbReference type="AlphaFoldDB" id="A0A9N9JWS6"/>